<keyword evidence="2" id="KW-1185">Reference proteome</keyword>
<proteinExistence type="predicted"/>
<protein>
    <submittedName>
        <fullName evidence="1">Uncharacterized protein</fullName>
    </submittedName>
</protein>
<name>A0AAD6LV26_9ROSI</name>
<accession>A0AAD6LV26</accession>
<dbReference type="Proteomes" id="UP001164929">
    <property type="component" value="Chromosome 14"/>
</dbReference>
<dbReference type="EMBL" id="JAQIZT010000014">
    <property type="protein sequence ID" value="KAJ6972317.1"/>
    <property type="molecule type" value="Genomic_DNA"/>
</dbReference>
<evidence type="ECO:0000313" key="2">
    <source>
        <dbReference type="Proteomes" id="UP001164929"/>
    </source>
</evidence>
<comment type="caution">
    <text evidence="1">The sequence shown here is derived from an EMBL/GenBank/DDBJ whole genome shotgun (WGS) entry which is preliminary data.</text>
</comment>
<sequence>MHMAWSISMHPNLNPQMFECDNKKPDIKCRSLWNLGFEWVKLYLP</sequence>
<evidence type="ECO:0000313" key="1">
    <source>
        <dbReference type="EMBL" id="KAJ6972317.1"/>
    </source>
</evidence>
<gene>
    <name evidence="1" type="ORF">NC653_032787</name>
</gene>
<dbReference type="AlphaFoldDB" id="A0AAD6LV26"/>
<organism evidence="1 2">
    <name type="scientific">Populus alba x Populus x berolinensis</name>
    <dbReference type="NCBI Taxonomy" id="444605"/>
    <lineage>
        <taxon>Eukaryota</taxon>
        <taxon>Viridiplantae</taxon>
        <taxon>Streptophyta</taxon>
        <taxon>Embryophyta</taxon>
        <taxon>Tracheophyta</taxon>
        <taxon>Spermatophyta</taxon>
        <taxon>Magnoliopsida</taxon>
        <taxon>eudicotyledons</taxon>
        <taxon>Gunneridae</taxon>
        <taxon>Pentapetalae</taxon>
        <taxon>rosids</taxon>
        <taxon>fabids</taxon>
        <taxon>Malpighiales</taxon>
        <taxon>Salicaceae</taxon>
        <taxon>Saliceae</taxon>
        <taxon>Populus</taxon>
    </lineage>
</organism>
<reference evidence="1" key="1">
    <citation type="journal article" date="2023" name="Mol. Ecol. Resour.">
        <title>Chromosome-level genome assembly of a triploid poplar Populus alba 'Berolinensis'.</title>
        <authorList>
            <person name="Chen S."/>
            <person name="Yu Y."/>
            <person name="Wang X."/>
            <person name="Wang S."/>
            <person name="Zhang T."/>
            <person name="Zhou Y."/>
            <person name="He R."/>
            <person name="Meng N."/>
            <person name="Wang Y."/>
            <person name="Liu W."/>
            <person name="Liu Z."/>
            <person name="Liu J."/>
            <person name="Guo Q."/>
            <person name="Huang H."/>
            <person name="Sederoff R.R."/>
            <person name="Wang G."/>
            <person name="Qu G."/>
            <person name="Chen S."/>
        </authorList>
    </citation>
    <scope>NUCLEOTIDE SEQUENCE</scope>
    <source>
        <strain evidence="1">SC-2020</strain>
    </source>
</reference>